<feature type="compositionally biased region" description="Basic residues" evidence="1">
    <location>
        <begin position="136"/>
        <end position="146"/>
    </location>
</feature>
<feature type="transmembrane region" description="Helical" evidence="2">
    <location>
        <begin position="24"/>
        <end position="47"/>
    </location>
</feature>
<evidence type="ECO:0000256" key="1">
    <source>
        <dbReference type="SAM" id="MobiDB-lite"/>
    </source>
</evidence>
<sequence length="146" mass="16134">MPAIIPRTSQLAPRGEDDRMTSSIVGIVFAGVVPVIIVACVVTWLLACYGRQRACGCLWMRKAQIRSDEKWQRRMEEDALVARRKAEAVRIATAAGPKAPQHKKSPSDSTDSSGKTNSTEDTIEKQDAISPDPMPQKHRLRGPLRI</sequence>
<reference evidence="3" key="1">
    <citation type="journal article" date="2020" name="Stud. Mycol.">
        <title>101 Dothideomycetes genomes: a test case for predicting lifestyles and emergence of pathogens.</title>
        <authorList>
            <person name="Haridas S."/>
            <person name="Albert R."/>
            <person name="Binder M."/>
            <person name="Bloem J."/>
            <person name="Labutti K."/>
            <person name="Salamov A."/>
            <person name="Andreopoulos B."/>
            <person name="Baker S."/>
            <person name="Barry K."/>
            <person name="Bills G."/>
            <person name="Bluhm B."/>
            <person name="Cannon C."/>
            <person name="Castanera R."/>
            <person name="Culley D."/>
            <person name="Daum C."/>
            <person name="Ezra D."/>
            <person name="Gonzalez J."/>
            <person name="Henrissat B."/>
            <person name="Kuo A."/>
            <person name="Liang C."/>
            <person name="Lipzen A."/>
            <person name="Lutzoni F."/>
            <person name="Magnuson J."/>
            <person name="Mondo S."/>
            <person name="Nolan M."/>
            <person name="Ohm R."/>
            <person name="Pangilinan J."/>
            <person name="Park H.-J."/>
            <person name="Ramirez L."/>
            <person name="Alfaro M."/>
            <person name="Sun H."/>
            <person name="Tritt A."/>
            <person name="Yoshinaga Y."/>
            <person name="Zwiers L.-H."/>
            <person name="Turgeon B."/>
            <person name="Goodwin S."/>
            <person name="Spatafora J."/>
            <person name="Crous P."/>
            <person name="Grigoriev I."/>
        </authorList>
    </citation>
    <scope>NUCLEOTIDE SEQUENCE</scope>
    <source>
        <strain evidence="3">CBS 175.79</strain>
    </source>
</reference>
<name>A0A6A5XLX0_9PLEO</name>
<feature type="region of interest" description="Disordered" evidence="1">
    <location>
        <begin position="91"/>
        <end position="146"/>
    </location>
</feature>
<organism evidence="3 4">
    <name type="scientific">Aaosphaeria arxii CBS 175.79</name>
    <dbReference type="NCBI Taxonomy" id="1450172"/>
    <lineage>
        <taxon>Eukaryota</taxon>
        <taxon>Fungi</taxon>
        <taxon>Dikarya</taxon>
        <taxon>Ascomycota</taxon>
        <taxon>Pezizomycotina</taxon>
        <taxon>Dothideomycetes</taxon>
        <taxon>Pleosporomycetidae</taxon>
        <taxon>Pleosporales</taxon>
        <taxon>Pleosporales incertae sedis</taxon>
        <taxon>Aaosphaeria</taxon>
    </lineage>
</organism>
<dbReference type="EMBL" id="ML978070">
    <property type="protein sequence ID" value="KAF2014235.1"/>
    <property type="molecule type" value="Genomic_DNA"/>
</dbReference>
<gene>
    <name evidence="3" type="ORF">BU24DRAFT_212109</name>
</gene>
<accession>A0A6A5XLX0</accession>
<dbReference type="AlphaFoldDB" id="A0A6A5XLX0"/>
<protein>
    <submittedName>
        <fullName evidence="3">Uncharacterized protein</fullName>
    </submittedName>
</protein>
<evidence type="ECO:0000256" key="2">
    <source>
        <dbReference type="SAM" id="Phobius"/>
    </source>
</evidence>
<proteinExistence type="predicted"/>
<keyword evidence="4" id="KW-1185">Reference proteome</keyword>
<evidence type="ECO:0000313" key="3">
    <source>
        <dbReference type="EMBL" id="KAF2014235.1"/>
    </source>
</evidence>
<keyword evidence="2" id="KW-0812">Transmembrane</keyword>
<dbReference type="GeneID" id="54279343"/>
<feature type="compositionally biased region" description="Polar residues" evidence="1">
    <location>
        <begin position="107"/>
        <end position="120"/>
    </location>
</feature>
<dbReference type="Proteomes" id="UP000799778">
    <property type="component" value="Unassembled WGS sequence"/>
</dbReference>
<evidence type="ECO:0000313" key="4">
    <source>
        <dbReference type="Proteomes" id="UP000799778"/>
    </source>
</evidence>
<keyword evidence="2" id="KW-1133">Transmembrane helix</keyword>
<dbReference type="RefSeq" id="XP_033382574.1">
    <property type="nucleotide sequence ID" value="XM_033521946.1"/>
</dbReference>
<keyword evidence="2" id="KW-0472">Membrane</keyword>